<evidence type="ECO:0000256" key="1">
    <source>
        <dbReference type="ARBA" id="ARBA00022737"/>
    </source>
</evidence>
<dbReference type="PROSITE" id="PS01180">
    <property type="entry name" value="CUB"/>
    <property type="match status" value="2"/>
</dbReference>
<evidence type="ECO:0000259" key="5">
    <source>
        <dbReference type="PROSITE" id="PS01180"/>
    </source>
</evidence>
<keyword evidence="1" id="KW-0677">Repeat</keyword>
<proteinExistence type="predicted"/>
<feature type="compositionally biased region" description="Acidic residues" evidence="4">
    <location>
        <begin position="193"/>
        <end position="219"/>
    </location>
</feature>
<protein>
    <submittedName>
        <fullName evidence="6">Deleted in malignant brain tumors 1 protein</fullName>
    </submittedName>
</protein>
<name>A0A2B4SY77_STYPI</name>
<evidence type="ECO:0000256" key="2">
    <source>
        <dbReference type="ARBA" id="ARBA00023157"/>
    </source>
</evidence>
<dbReference type="CDD" id="cd00041">
    <property type="entry name" value="CUB"/>
    <property type="match status" value="2"/>
</dbReference>
<dbReference type="PANTHER" id="PTHR24251">
    <property type="entry name" value="OVOCHYMASE-RELATED"/>
    <property type="match status" value="1"/>
</dbReference>
<dbReference type="Pfam" id="PF00431">
    <property type="entry name" value="CUB"/>
    <property type="match status" value="2"/>
</dbReference>
<dbReference type="CDD" id="cd23582">
    <property type="entry name" value="TFP_LU_ECD_TRP"/>
    <property type="match status" value="1"/>
</dbReference>
<feature type="region of interest" description="Disordered" evidence="4">
    <location>
        <begin position="29"/>
        <end position="51"/>
    </location>
</feature>
<reference evidence="7" key="1">
    <citation type="journal article" date="2017" name="bioRxiv">
        <title>Comparative analysis of the genomes of Stylophora pistillata and Acropora digitifera provides evidence for extensive differences between species of corals.</title>
        <authorList>
            <person name="Voolstra C.R."/>
            <person name="Li Y."/>
            <person name="Liew Y.J."/>
            <person name="Baumgarten S."/>
            <person name="Zoccola D."/>
            <person name="Flot J.-F."/>
            <person name="Tambutte S."/>
            <person name="Allemand D."/>
            <person name="Aranda M."/>
        </authorList>
    </citation>
    <scope>NUCLEOTIDE SEQUENCE [LARGE SCALE GENOMIC DNA]</scope>
</reference>
<evidence type="ECO:0000256" key="4">
    <source>
        <dbReference type="SAM" id="MobiDB-lite"/>
    </source>
</evidence>
<feature type="domain" description="CUB" evidence="5">
    <location>
        <begin position="466"/>
        <end position="536"/>
    </location>
</feature>
<dbReference type="Proteomes" id="UP000225706">
    <property type="component" value="Unassembled WGS sequence"/>
</dbReference>
<gene>
    <name evidence="6" type="primary">Dmbt1</name>
    <name evidence="6" type="ORF">AWC38_SpisGene1631</name>
</gene>
<dbReference type="SUPFAM" id="SSF49854">
    <property type="entry name" value="Spermadhesin, CUB domain"/>
    <property type="match status" value="2"/>
</dbReference>
<dbReference type="Gene3D" id="2.60.120.290">
    <property type="entry name" value="Spermadhesin, CUB domain"/>
    <property type="match status" value="2"/>
</dbReference>
<evidence type="ECO:0000256" key="3">
    <source>
        <dbReference type="PROSITE-ProRule" id="PRU00059"/>
    </source>
</evidence>
<dbReference type="SUPFAM" id="SSF57302">
    <property type="entry name" value="Snake toxin-like"/>
    <property type="match status" value="1"/>
</dbReference>
<feature type="domain" description="CUB" evidence="5">
    <location>
        <begin position="108"/>
        <end position="178"/>
    </location>
</feature>
<comment type="caution">
    <text evidence="3">Lacks conserved residue(s) required for the propagation of feature annotation.</text>
</comment>
<feature type="region of interest" description="Disordered" evidence="4">
    <location>
        <begin position="543"/>
        <end position="588"/>
    </location>
</feature>
<dbReference type="PANTHER" id="PTHR24251:SF50">
    <property type="entry name" value="ATTRACTIN-LIKE 1A"/>
    <property type="match status" value="1"/>
</dbReference>
<sequence>MLAIEYGIHQSFDSLHIYVGRRLVRRLSGDDADDDDDDEFDKCDKDDKDDGDDGEGIFGWYFNRDEDMDDKSVTIQGTGEMIRLVFVSDYSITKRGFFARYIVLKALCGGPLVLPSGTFRSPGYPGKYPDDVKCIWTIRVPPGSTLELDFRFFQTEKCDDYLKILQGGRKVRTLSGVYRYSLFGWGNDDDDDCDGDDLDGDGDKDGEDGEWGEDDEYDSEERPRKRFYPSIHRFPSPAGNRFGFPKRAPIGAPYVTGVLIPGTGELVSIIFKADDDDVTEKGFEAIYRVRPAEGDAVYTSNPNWMSEIDDLEPKTFVQSQEQAPTRLRCHVCLEPVSLENCTAAQTLQLCETGFRCYNLQAFDTAQNSYIFAKGCLPSILCAQNRGCDFLNLSRNGSIESCLFECCHTQGCNAQQSASSTTPPLPTTTEQPSTAVTIPVTPSGKCGGSLSASSGTLSSPNYPTRSCGGTLPGSSGNFKSPNYPASYPNDVQCKWTLHVPRGAVLRLDFRTFETERCDDYVKIYRGRRLIRRLTGRYGRYGRYRGGNDRRSVFQNDDDCDDDDDNGDDDDDDDDEDDDDYNDDINDDDRNILHENLDDAVSFSKRKYGRYNRVRRARNRYGSRVSSIFTE</sequence>
<feature type="region of interest" description="Disordered" evidence="4">
    <location>
        <begin position="193"/>
        <end position="222"/>
    </location>
</feature>
<evidence type="ECO:0000313" key="7">
    <source>
        <dbReference type="Proteomes" id="UP000225706"/>
    </source>
</evidence>
<dbReference type="InterPro" id="IPR000859">
    <property type="entry name" value="CUB_dom"/>
</dbReference>
<dbReference type="OrthoDB" id="5975444at2759"/>
<dbReference type="InterPro" id="IPR035914">
    <property type="entry name" value="Sperma_CUB_dom_sf"/>
</dbReference>
<organism evidence="6 7">
    <name type="scientific">Stylophora pistillata</name>
    <name type="common">Smooth cauliflower coral</name>
    <dbReference type="NCBI Taxonomy" id="50429"/>
    <lineage>
        <taxon>Eukaryota</taxon>
        <taxon>Metazoa</taxon>
        <taxon>Cnidaria</taxon>
        <taxon>Anthozoa</taxon>
        <taxon>Hexacorallia</taxon>
        <taxon>Scleractinia</taxon>
        <taxon>Astrocoeniina</taxon>
        <taxon>Pocilloporidae</taxon>
        <taxon>Stylophora</taxon>
    </lineage>
</organism>
<feature type="compositionally biased region" description="Acidic residues" evidence="4">
    <location>
        <begin position="554"/>
        <end position="585"/>
    </location>
</feature>
<dbReference type="AlphaFoldDB" id="A0A2B4SY77"/>
<dbReference type="InterPro" id="IPR045860">
    <property type="entry name" value="Snake_toxin-like_sf"/>
</dbReference>
<dbReference type="SMART" id="SM00042">
    <property type="entry name" value="CUB"/>
    <property type="match status" value="2"/>
</dbReference>
<keyword evidence="2" id="KW-1015">Disulfide bond</keyword>
<keyword evidence="7" id="KW-1185">Reference proteome</keyword>
<accession>A0A2B4SY77</accession>
<feature type="compositionally biased region" description="Acidic residues" evidence="4">
    <location>
        <begin position="30"/>
        <end position="41"/>
    </location>
</feature>
<evidence type="ECO:0000313" key="6">
    <source>
        <dbReference type="EMBL" id="PFX33522.1"/>
    </source>
</evidence>
<dbReference type="EMBL" id="LSMT01000011">
    <property type="protein sequence ID" value="PFX33522.1"/>
    <property type="molecule type" value="Genomic_DNA"/>
</dbReference>
<comment type="caution">
    <text evidence="6">The sequence shown here is derived from an EMBL/GenBank/DDBJ whole genome shotgun (WGS) entry which is preliminary data.</text>
</comment>